<dbReference type="AlphaFoldDB" id="A0A2W4YQ78"/>
<sequence length="65" mass="6919">MLKSRIKRRTVEGAHAVAELAAIHASIAALNDEDLLDLADIFAREASGALKTMAAAEMTRRGVSL</sequence>
<accession>A0A2W4YQ78</accession>
<organism evidence="1 2">
    <name type="scientific">Sphingomonas taxi</name>
    <dbReference type="NCBI Taxonomy" id="1549858"/>
    <lineage>
        <taxon>Bacteria</taxon>
        <taxon>Pseudomonadati</taxon>
        <taxon>Pseudomonadota</taxon>
        <taxon>Alphaproteobacteria</taxon>
        <taxon>Sphingomonadales</taxon>
        <taxon>Sphingomonadaceae</taxon>
        <taxon>Sphingomonas</taxon>
    </lineage>
</organism>
<comment type="caution">
    <text evidence="1">The sequence shown here is derived from an EMBL/GenBank/DDBJ whole genome shotgun (WGS) entry which is preliminary data.</text>
</comment>
<evidence type="ECO:0000313" key="2">
    <source>
        <dbReference type="Proteomes" id="UP000249555"/>
    </source>
</evidence>
<protein>
    <submittedName>
        <fullName evidence="1">Uncharacterized protein</fullName>
    </submittedName>
</protein>
<evidence type="ECO:0000313" key="1">
    <source>
        <dbReference type="EMBL" id="PZO72180.1"/>
    </source>
</evidence>
<name>A0A2W4YQ78_9SPHN</name>
<reference evidence="1 2" key="1">
    <citation type="submission" date="2017-08" db="EMBL/GenBank/DDBJ databases">
        <title>Infants hospitalized years apart are colonized by the same room-sourced microbial strains.</title>
        <authorList>
            <person name="Brooks B."/>
            <person name="Olm M.R."/>
            <person name="Firek B.A."/>
            <person name="Baker R."/>
            <person name="Thomas B.C."/>
            <person name="Morowitz M.J."/>
            <person name="Banfield J.F."/>
        </authorList>
    </citation>
    <scope>NUCLEOTIDE SEQUENCE [LARGE SCALE GENOMIC DNA]</scope>
    <source>
        <strain evidence="1">S2_018_000_R3_119</strain>
    </source>
</reference>
<dbReference type="EMBL" id="QFMX01000014">
    <property type="protein sequence ID" value="PZO72180.1"/>
    <property type="molecule type" value="Genomic_DNA"/>
</dbReference>
<dbReference type="Proteomes" id="UP000249555">
    <property type="component" value="Unassembled WGS sequence"/>
</dbReference>
<proteinExistence type="predicted"/>
<gene>
    <name evidence="1" type="ORF">DI640_13240</name>
</gene>